<evidence type="ECO:0000313" key="16">
    <source>
        <dbReference type="EMBL" id="OGL78914.1"/>
    </source>
</evidence>
<keyword evidence="7" id="KW-0694">RNA-binding</keyword>
<accession>A0A1F7UMB8</accession>
<dbReference type="InterPro" id="IPR013785">
    <property type="entry name" value="Aldolase_TIM"/>
</dbReference>
<evidence type="ECO:0000259" key="15">
    <source>
        <dbReference type="Pfam" id="PF01207"/>
    </source>
</evidence>
<sequence>MENFWQHLPTPFLALAPMAGVTDLAFRTMCKRFGADVIYTEFASANALVHGNAATRRMISFHASERPVVCQIFGNDPAMFAGAARVLEAMGFDGIDINFGCPAYKVVTHGGGVVLMRDLDLCYALVKAACEATTLPVSIKIRSSINGRSDCARETRASPLPAQRHALQPRQGDPAMAGNVLAPPAEGFSASSSRLEGKVTALDLVERIRDLPVAALMIHGRTYEKPFDGAPDVGMIRKVRERFGGILIANGGVYAPEAAQEMFAETGADGVGIGRGAHGRPWIFSQTKEYLATGSFRELSWDEKKQAMRDHARLAFAEGGAHGLLEMRKHLAWYVKGIYNASELRHMLVQTKSLEDVEMALARV</sequence>
<feature type="binding site" evidence="13">
    <location>
        <begin position="274"/>
        <end position="275"/>
    </location>
    <ligand>
        <name>FMN</name>
        <dbReference type="ChEBI" id="CHEBI:58210"/>
    </ligand>
</feature>
<dbReference type="AlphaFoldDB" id="A0A1F7UMB8"/>
<organism evidence="16 17">
    <name type="scientific">Candidatus Uhrbacteria bacterium RIFCSPHIGHO2_12_FULL_54_23</name>
    <dbReference type="NCBI Taxonomy" id="1802397"/>
    <lineage>
        <taxon>Bacteria</taxon>
        <taxon>Candidatus Uhriibacteriota</taxon>
    </lineage>
</organism>
<dbReference type="PANTHER" id="PTHR45846">
    <property type="entry name" value="TRNA-DIHYDROURIDINE(47) SYNTHASE [NAD(P)(+)]-LIKE"/>
    <property type="match status" value="1"/>
</dbReference>
<dbReference type="InterPro" id="IPR001269">
    <property type="entry name" value="DUS_fam"/>
</dbReference>
<evidence type="ECO:0000313" key="17">
    <source>
        <dbReference type="Proteomes" id="UP000176604"/>
    </source>
</evidence>
<comment type="catalytic activity">
    <reaction evidence="9">
        <text>a 5,6-dihydrouridine in tRNA + NADP(+) = a uridine in tRNA + NADPH + H(+)</text>
        <dbReference type="Rhea" id="RHEA:23624"/>
        <dbReference type="Rhea" id="RHEA-COMP:13339"/>
        <dbReference type="Rhea" id="RHEA-COMP:13887"/>
        <dbReference type="ChEBI" id="CHEBI:15378"/>
        <dbReference type="ChEBI" id="CHEBI:57783"/>
        <dbReference type="ChEBI" id="CHEBI:58349"/>
        <dbReference type="ChEBI" id="CHEBI:65315"/>
        <dbReference type="ChEBI" id="CHEBI:74443"/>
    </reaction>
</comment>
<evidence type="ECO:0000256" key="9">
    <source>
        <dbReference type="ARBA" id="ARBA00048205"/>
    </source>
</evidence>
<comment type="caution">
    <text evidence="16">The sequence shown here is derived from an EMBL/GenBank/DDBJ whole genome shotgun (WGS) entry which is preliminary data.</text>
</comment>
<dbReference type="CDD" id="cd02801">
    <property type="entry name" value="DUS_like_FMN"/>
    <property type="match status" value="1"/>
</dbReference>
<dbReference type="PIRSF" id="PIRSF006621">
    <property type="entry name" value="Dus"/>
    <property type="match status" value="1"/>
</dbReference>
<feature type="domain" description="DUS-like FMN-binding" evidence="15">
    <location>
        <begin position="198"/>
        <end position="357"/>
    </location>
</feature>
<feature type="binding site" evidence="13">
    <location>
        <begin position="250"/>
        <end position="252"/>
    </location>
    <ligand>
        <name>FMN</name>
        <dbReference type="ChEBI" id="CHEBI:58210"/>
    </ligand>
</feature>
<dbReference type="SUPFAM" id="SSF51395">
    <property type="entry name" value="FMN-linked oxidoreductases"/>
    <property type="match status" value="1"/>
</dbReference>
<keyword evidence="3 11" id="KW-0285">Flavoprotein</keyword>
<evidence type="ECO:0000256" key="2">
    <source>
        <dbReference type="ARBA" id="ARBA00022555"/>
    </source>
</evidence>
<feature type="binding site" evidence="13">
    <location>
        <position position="71"/>
    </location>
    <ligand>
        <name>FMN</name>
        <dbReference type="ChEBI" id="CHEBI:58210"/>
    </ligand>
</feature>
<evidence type="ECO:0000256" key="13">
    <source>
        <dbReference type="PIRSR" id="PIRSR006621-2"/>
    </source>
</evidence>
<feature type="binding site" evidence="13">
    <location>
        <position position="219"/>
    </location>
    <ligand>
        <name>FMN</name>
        <dbReference type="ChEBI" id="CHEBI:58210"/>
    </ligand>
</feature>
<dbReference type="EC" id="1.3.1.-" evidence="11"/>
<evidence type="ECO:0000256" key="12">
    <source>
        <dbReference type="PIRSR" id="PIRSR006621-1"/>
    </source>
</evidence>
<dbReference type="Gene3D" id="1.10.1200.80">
    <property type="entry name" value="Putative flavin oxidoreducatase, domain 2"/>
    <property type="match status" value="1"/>
</dbReference>
<dbReference type="PANTHER" id="PTHR45846:SF1">
    <property type="entry name" value="TRNA-DIHYDROURIDINE(47) SYNTHASE [NAD(P)(+)]-LIKE"/>
    <property type="match status" value="1"/>
</dbReference>
<protein>
    <recommendedName>
        <fullName evidence="11">tRNA-dihydrouridine synthase</fullName>
        <ecNumber evidence="11">1.3.1.-</ecNumber>
    </recommendedName>
</protein>
<dbReference type="STRING" id="1802397.A3J43_00845"/>
<keyword evidence="8 11" id="KW-0560">Oxidoreductase</keyword>
<dbReference type="EMBL" id="MGEF01000021">
    <property type="protein sequence ID" value="OGL78914.1"/>
    <property type="molecule type" value="Genomic_DNA"/>
</dbReference>
<dbReference type="GO" id="GO:0017150">
    <property type="term" value="F:tRNA dihydrouridine synthase activity"/>
    <property type="evidence" value="ECO:0007669"/>
    <property type="project" value="InterPro"/>
</dbReference>
<comment type="catalytic activity">
    <reaction evidence="10">
        <text>a 5,6-dihydrouridine in tRNA + NAD(+) = a uridine in tRNA + NADH + H(+)</text>
        <dbReference type="Rhea" id="RHEA:54452"/>
        <dbReference type="Rhea" id="RHEA-COMP:13339"/>
        <dbReference type="Rhea" id="RHEA-COMP:13887"/>
        <dbReference type="ChEBI" id="CHEBI:15378"/>
        <dbReference type="ChEBI" id="CHEBI:57540"/>
        <dbReference type="ChEBI" id="CHEBI:57945"/>
        <dbReference type="ChEBI" id="CHEBI:65315"/>
        <dbReference type="ChEBI" id="CHEBI:74443"/>
    </reaction>
</comment>
<dbReference type="Pfam" id="PF01207">
    <property type="entry name" value="Dus"/>
    <property type="match status" value="2"/>
</dbReference>
<comment type="similarity">
    <text evidence="11">Belongs to the dus family.</text>
</comment>
<evidence type="ECO:0000256" key="5">
    <source>
        <dbReference type="ARBA" id="ARBA00022694"/>
    </source>
</evidence>
<keyword evidence="5 11" id="KW-0819">tRNA processing</keyword>
<dbReference type="GO" id="GO:0050660">
    <property type="term" value="F:flavin adenine dinucleotide binding"/>
    <property type="evidence" value="ECO:0007669"/>
    <property type="project" value="InterPro"/>
</dbReference>
<feature type="binding site" evidence="13">
    <location>
        <position position="140"/>
    </location>
    <ligand>
        <name>FMN</name>
        <dbReference type="ChEBI" id="CHEBI:58210"/>
    </ligand>
</feature>
<dbReference type="Gene3D" id="3.20.20.70">
    <property type="entry name" value="Aldolase class I"/>
    <property type="match status" value="1"/>
</dbReference>
<keyword evidence="6" id="KW-0521">NADP</keyword>
<dbReference type="GO" id="GO:0000049">
    <property type="term" value="F:tRNA binding"/>
    <property type="evidence" value="ECO:0007669"/>
    <property type="project" value="UniProtKB-KW"/>
</dbReference>
<dbReference type="InterPro" id="IPR024036">
    <property type="entry name" value="tRNA-dHydroUridine_Synthase_C"/>
</dbReference>
<comment type="function">
    <text evidence="1 11">Catalyzes the synthesis of 5,6-dihydrouridine (D), a modified base found in the D-loop of most tRNAs, via the reduction of the C5-C6 double bond in target uridines.</text>
</comment>
<feature type="binding site" evidence="13">
    <location>
        <begin position="17"/>
        <end position="19"/>
    </location>
    <ligand>
        <name>FMN</name>
        <dbReference type="ChEBI" id="CHEBI:58210"/>
    </ligand>
</feature>
<evidence type="ECO:0000256" key="10">
    <source>
        <dbReference type="ARBA" id="ARBA00048802"/>
    </source>
</evidence>
<keyword evidence="13" id="KW-0547">Nucleotide-binding</keyword>
<feature type="region of interest" description="Disordered" evidence="14">
    <location>
        <begin position="152"/>
        <end position="179"/>
    </location>
</feature>
<reference evidence="16 17" key="1">
    <citation type="journal article" date="2016" name="Nat. Commun.">
        <title>Thousands of microbial genomes shed light on interconnected biogeochemical processes in an aquifer system.</title>
        <authorList>
            <person name="Anantharaman K."/>
            <person name="Brown C.T."/>
            <person name="Hug L.A."/>
            <person name="Sharon I."/>
            <person name="Castelle C.J."/>
            <person name="Probst A.J."/>
            <person name="Thomas B.C."/>
            <person name="Singh A."/>
            <person name="Wilkins M.J."/>
            <person name="Karaoz U."/>
            <person name="Brodie E.L."/>
            <person name="Williams K.H."/>
            <person name="Hubbard S.S."/>
            <person name="Banfield J.F."/>
        </authorList>
    </citation>
    <scope>NUCLEOTIDE SEQUENCE [LARGE SCALE GENOMIC DNA]</scope>
</reference>
<gene>
    <name evidence="16" type="ORF">A3J43_00845</name>
</gene>
<evidence type="ECO:0000256" key="8">
    <source>
        <dbReference type="ARBA" id="ARBA00023002"/>
    </source>
</evidence>
<feature type="active site" description="Proton donor" evidence="12">
    <location>
        <position position="101"/>
    </location>
</feature>
<name>A0A1F7UMB8_9BACT</name>
<evidence type="ECO:0000256" key="11">
    <source>
        <dbReference type="PIRNR" id="PIRNR006621"/>
    </source>
</evidence>
<comment type="cofactor">
    <cofactor evidence="11 13">
        <name>FMN</name>
        <dbReference type="ChEBI" id="CHEBI:58210"/>
    </cofactor>
</comment>
<feature type="domain" description="DUS-like FMN-binding" evidence="15">
    <location>
        <begin position="15"/>
        <end position="146"/>
    </location>
</feature>
<evidence type="ECO:0000256" key="4">
    <source>
        <dbReference type="ARBA" id="ARBA00022643"/>
    </source>
</evidence>
<dbReference type="Proteomes" id="UP000176604">
    <property type="component" value="Unassembled WGS sequence"/>
</dbReference>
<evidence type="ECO:0000256" key="7">
    <source>
        <dbReference type="ARBA" id="ARBA00022884"/>
    </source>
</evidence>
<dbReference type="InterPro" id="IPR035587">
    <property type="entry name" value="DUS-like_FMN-bd"/>
</dbReference>
<evidence type="ECO:0000256" key="1">
    <source>
        <dbReference type="ARBA" id="ARBA00002790"/>
    </source>
</evidence>
<proteinExistence type="inferred from homology"/>
<evidence type="ECO:0000256" key="6">
    <source>
        <dbReference type="ARBA" id="ARBA00022857"/>
    </source>
</evidence>
<evidence type="ECO:0000256" key="14">
    <source>
        <dbReference type="SAM" id="MobiDB-lite"/>
    </source>
</evidence>
<keyword evidence="4 11" id="KW-0288">FMN</keyword>
<keyword evidence="2" id="KW-0820">tRNA-binding</keyword>
<evidence type="ECO:0000256" key="3">
    <source>
        <dbReference type="ARBA" id="ARBA00022630"/>
    </source>
</evidence>